<dbReference type="GO" id="GO:0005794">
    <property type="term" value="C:Golgi apparatus"/>
    <property type="evidence" value="ECO:0007669"/>
    <property type="project" value="TreeGrafter"/>
</dbReference>
<evidence type="ECO:0000256" key="2">
    <source>
        <dbReference type="ARBA" id="ARBA00022692"/>
    </source>
</evidence>
<comment type="caution">
    <text evidence="6">The sequence shown here is derived from an EMBL/GenBank/DDBJ whole genome shotgun (WGS) entry which is preliminary data.</text>
</comment>
<dbReference type="InterPro" id="IPR019325">
    <property type="entry name" value="NEDD4/Bsd2"/>
</dbReference>
<organism evidence="6 7">
    <name type="scientific">Modicella reniformis</name>
    <dbReference type="NCBI Taxonomy" id="1440133"/>
    <lineage>
        <taxon>Eukaryota</taxon>
        <taxon>Fungi</taxon>
        <taxon>Fungi incertae sedis</taxon>
        <taxon>Mucoromycota</taxon>
        <taxon>Mortierellomycotina</taxon>
        <taxon>Mortierellomycetes</taxon>
        <taxon>Mortierellales</taxon>
        <taxon>Mortierellaceae</taxon>
        <taxon>Modicella</taxon>
    </lineage>
</organism>
<keyword evidence="3 5" id="KW-1133">Transmembrane helix</keyword>
<dbReference type="GO" id="GO:0016020">
    <property type="term" value="C:membrane"/>
    <property type="evidence" value="ECO:0007669"/>
    <property type="project" value="UniProtKB-SubCell"/>
</dbReference>
<feature type="transmembrane region" description="Helical" evidence="5">
    <location>
        <begin position="138"/>
        <end position="158"/>
    </location>
</feature>
<comment type="subcellular location">
    <subcellularLocation>
        <location evidence="1">Membrane</location>
        <topology evidence="1">Multi-pass membrane protein</topology>
    </subcellularLocation>
</comment>
<feature type="transmembrane region" description="Helical" evidence="5">
    <location>
        <begin position="68"/>
        <end position="85"/>
    </location>
</feature>
<evidence type="ECO:0000256" key="3">
    <source>
        <dbReference type="ARBA" id="ARBA00022989"/>
    </source>
</evidence>
<dbReference type="GO" id="GO:0006511">
    <property type="term" value="P:ubiquitin-dependent protein catabolic process"/>
    <property type="evidence" value="ECO:0007669"/>
    <property type="project" value="TreeGrafter"/>
</dbReference>
<dbReference type="Pfam" id="PF10176">
    <property type="entry name" value="NEDD4_Bsd2"/>
    <property type="match status" value="1"/>
</dbReference>
<dbReference type="GO" id="GO:0007034">
    <property type="term" value="P:vacuolar transport"/>
    <property type="evidence" value="ECO:0007669"/>
    <property type="project" value="InterPro"/>
</dbReference>
<dbReference type="EMBL" id="JAAAHW010004184">
    <property type="protein sequence ID" value="KAF9977501.1"/>
    <property type="molecule type" value="Genomic_DNA"/>
</dbReference>
<name>A0A9P6M7P6_9FUNG</name>
<dbReference type="GO" id="GO:0031398">
    <property type="term" value="P:positive regulation of protein ubiquitination"/>
    <property type="evidence" value="ECO:0007669"/>
    <property type="project" value="TreeGrafter"/>
</dbReference>
<feature type="transmembrane region" description="Helical" evidence="5">
    <location>
        <begin position="27"/>
        <end position="47"/>
    </location>
</feature>
<keyword evidence="7" id="KW-1185">Reference proteome</keyword>
<proteinExistence type="predicted"/>
<evidence type="ECO:0000256" key="4">
    <source>
        <dbReference type="ARBA" id="ARBA00023136"/>
    </source>
</evidence>
<keyword evidence="4 5" id="KW-0472">Membrane</keyword>
<evidence type="ECO:0000313" key="6">
    <source>
        <dbReference type="EMBL" id="KAF9977501.1"/>
    </source>
</evidence>
<keyword evidence="2 5" id="KW-0812">Transmembrane</keyword>
<dbReference type="Proteomes" id="UP000749646">
    <property type="component" value="Unassembled WGS sequence"/>
</dbReference>
<gene>
    <name evidence="6" type="ORF">BGZ65_007366</name>
</gene>
<dbReference type="GO" id="GO:0005783">
    <property type="term" value="C:endoplasmic reticulum"/>
    <property type="evidence" value="ECO:0007669"/>
    <property type="project" value="TreeGrafter"/>
</dbReference>
<evidence type="ECO:0000256" key="5">
    <source>
        <dbReference type="SAM" id="Phobius"/>
    </source>
</evidence>
<dbReference type="PANTHER" id="PTHR13396">
    <property type="entry name" value="NEDD4 FAMILY INTERACTING PROTEIN 1/2"/>
    <property type="match status" value="1"/>
</dbReference>
<protein>
    <submittedName>
        <fullName evidence="6">Uncharacterized protein</fullName>
    </submittedName>
</protein>
<reference evidence="6" key="1">
    <citation type="journal article" date="2020" name="Fungal Divers.">
        <title>Resolving the Mortierellaceae phylogeny through synthesis of multi-gene phylogenetics and phylogenomics.</title>
        <authorList>
            <person name="Vandepol N."/>
            <person name="Liber J."/>
            <person name="Desiro A."/>
            <person name="Na H."/>
            <person name="Kennedy M."/>
            <person name="Barry K."/>
            <person name="Grigoriev I.V."/>
            <person name="Miller A.N."/>
            <person name="O'Donnell K."/>
            <person name="Stajich J.E."/>
            <person name="Bonito G."/>
        </authorList>
    </citation>
    <scope>NUCLEOTIDE SEQUENCE</scope>
    <source>
        <strain evidence="6">MES-2147</strain>
    </source>
</reference>
<dbReference type="GO" id="GO:0048471">
    <property type="term" value="C:perinuclear region of cytoplasm"/>
    <property type="evidence" value="ECO:0007669"/>
    <property type="project" value="TreeGrafter"/>
</dbReference>
<evidence type="ECO:0000256" key="1">
    <source>
        <dbReference type="ARBA" id="ARBA00004141"/>
    </source>
</evidence>
<accession>A0A9P6M7P6</accession>
<sequence length="193" mass="21298">MDQSPVYYETTVVAHGYMDDEVLVDGLHVGGFVGFIWNMISSFPLSWMHSSCNSNNINKIWSSPETDMSFQFVGFFLTYLLHTSHATKNGSKAGLGITLLSMGMQMMTGKTELQEPDEDSDTGYMGNGGESMRSVKEYLWLSYFLVFLGAGIMLQAGLEFARAKKTEMVINTSSSTRAGEITTTVTETDDSIV</sequence>
<dbReference type="OrthoDB" id="10003116at2759"/>
<dbReference type="AlphaFoldDB" id="A0A9P6M7P6"/>
<evidence type="ECO:0000313" key="7">
    <source>
        <dbReference type="Proteomes" id="UP000749646"/>
    </source>
</evidence>
<dbReference type="PANTHER" id="PTHR13396:SF5">
    <property type="entry name" value="NEDD4 FAMILY INTERACTING PROTEIN"/>
    <property type="match status" value="1"/>
</dbReference>
<dbReference type="GO" id="GO:0030001">
    <property type="term" value="P:metal ion transport"/>
    <property type="evidence" value="ECO:0007669"/>
    <property type="project" value="InterPro"/>
</dbReference>